<accession>A0AAV1PZA8</accession>
<name>A0AAV1PZA8_SCOSC</name>
<evidence type="ECO:0000313" key="2">
    <source>
        <dbReference type="EMBL" id="CAK6976022.1"/>
    </source>
</evidence>
<proteinExistence type="predicted"/>
<evidence type="ECO:0000256" key="1">
    <source>
        <dbReference type="SAM" id="MobiDB-lite"/>
    </source>
</evidence>
<comment type="caution">
    <text evidence="2">The sequence shown here is derived from an EMBL/GenBank/DDBJ whole genome shotgun (WGS) entry which is preliminary data.</text>
</comment>
<keyword evidence="3" id="KW-1185">Reference proteome</keyword>
<reference evidence="2 3" key="1">
    <citation type="submission" date="2024-01" db="EMBL/GenBank/DDBJ databases">
        <authorList>
            <person name="Alioto T."/>
            <person name="Alioto T."/>
            <person name="Gomez Garrido J."/>
        </authorList>
    </citation>
    <scope>NUCLEOTIDE SEQUENCE [LARGE SCALE GENOMIC DNA]</scope>
</reference>
<organism evidence="2 3">
    <name type="scientific">Scomber scombrus</name>
    <name type="common">Atlantic mackerel</name>
    <name type="synonym">Scomber vernalis</name>
    <dbReference type="NCBI Taxonomy" id="13677"/>
    <lineage>
        <taxon>Eukaryota</taxon>
        <taxon>Metazoa</taxon>
        <taxon>Chordata</taxon>
        <taxon>Craniata</taxon>
        <taxon>Vertebrata</taxon>
        <taxon>Euteleostomi</taxon>
        <taxon>Actinopterygii</taxon>
        <taxon>Neopterygii</taxon>
        <taxon>Teleostei</taxon>
        <taxon>Neoteleostei</taxon>
        <taxon>Acanthomorphata</taxon>
        <taxon>Pelagiaria</taxon>
        <taxon>Scombriformes</taxon>
        <taxon>Scombridae</taxon>
        <taxon>Scomber</taxon>
    </lineage>
</organism>
<dbReference type="AlphaFoldDB" id="A0AAV1PZA8"/>
<dbReference type="EMBL" id="CAWUFR010000329">
    <property type="protein sequence ID" value="CAK6976022.1"/>
    <property type="molecule type" value="Genomic_DNA"/>
</dbReference>
<gene>
    <name evidence="2" type="ORF">FSCOSCO3_A024865</name>
</gene>
<evidence type="ECO:0000313" key="3">
    <source>
        <dbReference type="Proteomes" id="UP001314229"/>
    </source>
</evidence>
<sequence length="134" mass="14105">MTTYQHDCVFDCQMFCAPGDGTTPQGLAQAARRGSMSRQGRVHCLAVTGLMDATVRDATGSPARPSSCSSTMKMSVTCRLPSGCPATPQPKTPPPYVPDTSCLLLGLQMDGSSAEGFQMAKPRPSSGHFGCPYL</sequence>
<dbReference type="Proteomes" id="UP001314229">
    <property type="component" value="Unassembled WGS sequence"/>
</dbReference>
<feature type="region of interest" description="Disordered" evidence="1">
    <location>
        <begin position="115"/>
        <end position="134"/>
    </location>
</feature>
<protein>
    <submittedName>
        <fullName evidence="2">Uncharacterized protein</fullName>
    </submittedName>
</protein>